<comment type="caution">
    <text evidence="2">The sequence shown here is derived from an EMBL/GenBank/DDBJ whole genome shotgun (WGS) entry which is preliminary data.</text>
</comment>
<evidence type="ECO:0000313" key="2">
    <source>
        <dbReference type="EMBL" id="HIR49727.1"/>
    </source>
</evidence>
<evidence type="ECO:0000313" key="3">
    <source>
        <dbReference type="Proteomes" id="UP000824239"/>
    </source>
</evidence>
<reference evidence="2" key="2">
    <citation type="journal article" date="2021" name="PeerJ">
        <title>Extensive microbial diversity within the chicken gut microbiome revealed by metagenomics and culture.</title>
        <authorList>
            <person name="Gilroy R."/>
            <person name="Ravi A."/>
            <person name="Getino M."/>
            <person name="Pursley I."/>
            <person name="Horton D.L."/>
            <person name="Alikhan N.F."/>
            <person name="Baker D."/>
            <person name="Gharbi K."/>
            <person name="Hall N."/>
            <person name="Watson M."/>
            <person name="Adriaenssens E.M."/>
            <person name="Foster-Nyarko E."/>
            <person name="Jarju S."/>
            <person name="Secka A."/>
            <person name="Antonio M."/>
            <person name="Oren A."/>
            <person name="Chaudhuri R.R."/>
            <person name="La Ragione R."/>
            <person name="Hildebrand F."/>
            <person name="Pallen M.J."/>
        </authorList>
    </citation>
    <scope>NUCLEOTIDE SEQUENCE</scope>
    <source>
        <strain evidence="2">ChiBcec15-4380</strain>
    </source>
</reference>
<sequence length="248" mass="27451">MECKIVSLDGQTWRIEEFDASNSVYLYLLAGTEKALLIDTGFGEIDLPAAVRSLTSLPVEVVNTHGHFDHIGGNGAFDQVRLHRADEALYHLHRQQQGKPMTETLVWMEEGDVFRLGGRDIEVIHAPGHSLGSVCLLDRARRWLFTGDTCCKADVLLCLPYCTTVAEYAATVEKLQGLRDCFDVTWPAHHAVPVSPDILDQFAAAADLLLRGEDLGQPMATPFGTFTRLAYRDVGIVYKDEALPRDPA</sequence>
<dbReference type="Pfam" id="PF00753">
    <property type="entry name" value="Lactamase_B"/>
    <property type="match status" value="1"/>
</dbReference>
<dbReference type="InterPro" id="IPR036866">
    <property type="entry name" value="RibonucZ/Hydroxyglut_hydro"/>
</dbReference>
<dbReference type="SUPFAM" id="SSF56281">
    <property type="entry name" value="Metallo-hydrolase/oxidoreductase"/>
    <property type="match status" value="1"/>
</dbReference>
<protein>
    <submittedName>
        <fullName evidence="2">MBL fold metallo-hydrolase</fullName>
    </submittedName>
</protein>
<dbReference type="InterPro" id="IPR001279">
    <property type="entry name" value="Metallo-B-lactamas"/>
</dbReference>
<dbReference type="Gene3D" id="3.60.15.10">
    <property type="entry name" value="Ribonuclease Z/Hydroxyacylglutathione hydrolase-like"/>
    <property type="match status" value="1"/>
</dbReference>
<reference evidence="2" key="1">
    <citation type="submission" date="2020-10" db="EMBL/GenBank/DDBJ databases">
        <authorList>
            <person name="Gilroy R."/>
        </authorList>
    </citation>
    <scope>NUCLEOTIDE SEQUENCE</scope>
    <source>
        <strain evidence="2">ChiBcec15-4380</strain>
    </source>
</reference>
<organism evidence="2 3">
    <name type="scientific">Candidatus Avoscillospira avicola</name>
    <dbReference type="NCBI Taxonomy" id="2840706"/>
    <lineage>
        <taxon>Bacteria</taxon>
        <taxon>Bacillati</taxon>
        <taxon>Bacillota</taxon>
        <taxon>Clostridia</taxon>
        <taxon>Eubacteriales</taxon>
        <taxon>Oscillospiraceae</taxon>
        <taxon>Oscillospiraceae incertae sedis</taxon>
        <taxon>Candidatus Avoscillospira</taxon>
    </lineage>
</organism>
<dbReference type="InterPro" id="IPR050855">
    <property type="entry name" value="NDM-1-like"/>
</dbReference>
<dbReference type="EMBL" id="DVHE01000003">
    <property type="protein sequence ID" value="HIR49727.1"/>
    <property type="molecule type" value="Genomic_DNA"/>
</dbReference>
<dbReference type="Proteomes" id="UP000824239">
    <property type="component" value="Unassembled WGS sequence"/>
</dbReference>
<dbReference type="PANTHER" id="PTHR42951">
    <property type="entry name" value="METALLO-BETA-LACTAMASE DOMAIN-CONTAINING"/>
    <property type="match status" value="1"/>
</dbReference>
<gene>
    <name evidence="2" type="ORF">IAA53_00330</name>
</gene>
<dbReference type="AlphaFoldDB" id="A0A9D1APT2"/>
<dbReference type="PANTHER" id="PTHR42951:SF22">
    <property type="entry name" value="METALLO BETA-LACTAMASE SUPERFAMILY LIPOPROTEIN"/>
    <property type="match status" value="1"/>
</dbReference>
<name>A0A9D1APT2_9FIRM</name>
<feature type="domain" description="Metallo-beta-lactamase" evidence="1">
    <location>
        <begin position="23"/>
        <end position="189"/>
    </location>
</feature>
<accession>A0A9D1APT2</accession>
<dbReference type="SMART" id="SM00849">
    <property type="entry name" value="Lactamase_B"/>
    <property type="match status" value="1"/>
</dbReference>
<evidence type="ECO:0000259" key="1">
    <source>
        <dbReference type="SMART" id="SM00849"/>
    </source>
</evidence>
<proteinExistence type="predicted"/>